<evidence type="ECO:0000313" key="1">
    <source>
        <dbReference type="EMBL" id="CAA9312592.1"/>
    </source>
</evidence>
<dbReference type="AlphaFoldDB" id="A0A6J4KR08"/>
<sequence length="30" mass="3722">MLWKRMLLLWWKRLNDISNSFVKPGFTNNI</sequence>
<proteinExistence type="predicted"/>
<organism evidence="1">
    <name type="scientific">uncultured Microcoleus sp</name>
    <dbReference type="NCBI Taxonomy" id="259945"/>
    <lineage>
        <taxon>Bacteria</taxon>
        <taxon>Bacillati</taxon>
        <taxon>Cyanobacteriota</taxon>
        <taxon>Cyanophyceae</taxon>
        <taxon>Oscillatoriophycideae</taxon>
        <taxon>Oscillatoriales</taxon>
        <taxon>Microcoleaceae</taxon>
        <taxon>Microcoleus</taxon>
        <taxon>environmental samples</taxon>
    </lineage>
</organism>
<accession>A0A6J4KR08</accession>
<gene>
    <name evidence="1" type="ORF">AVDCRST_MAG84-875</name>
</gene>
<name>A0A6J4KR08_9CYAN</name>
<dbReference type="EMBL" id="CADCTZ010000128">
    <property type="protein sequence ID" value="CAA9312592.1"/>
    <property type="molecule type" value="Genomic_DNA"/>
</dbReference>
<protein>
    <submittedName>
        <fullName evidence="1">Uncharacterized protein</fullName>
    </submittedName>
</protein>
<reference evidence="1" key="1">
    <citation type="submission" date="2020-02" db="EMBL/GenBank/DDBJ databases">
        <authorList>
            <person name="Meier V. D."/>
        </authorList>
    </citation>
    <scope>NUCLEOTIDE SEQUENCE</scope>
    <source>
        <strain evidence="1">AVDCRST_MAG84</strain>
    </source>
</reference>